<comment type="caution">
    <text evidence="4">The sequence shown here is derived from an EMBL/GenBank/DDBJ whole genome shotgun (WGS) entry which is preliminary data.</text>
</comment>
<evidence type="ECO:0000313" key="5">
    <source>
        <dbReference type="Proteomes" id="UP000305709"/>
    </source>
</evidence>
<comment type="function">
    <text evidence="3">Catalyzes the reversible conversion of ribose-5-phosphate to ribulose 5-phosphate.</text>
</comment>
<proteinExistence type="inferred from homology"/>
<gene>
    <name evidence="3 4" type="primary">rpiA</name>
    <name evidence="4" type="ORF">FHG71_12770</name>
</gene>
<dbReference type="GO" id="GO:0004751">
    <property type="term" value="F:ribose-5-phosphate isomerase activity"/>
    <property type="evidence" value="ECO:0007669"/>
    <property type="project" value="UniProtKB-UniRule"/>
</dbReference>
<comment type="similarity">
    <text evidence="3">Belongs to the ribose 5-phosphate isomerase family.</text>
</comment>
<dbReference type="EC" id="5.3.1.6" evidence="3"/>
<dbReference type="EMBL" id="VDFV01000017">
    <property type="protein sequence ID" value="TNC70870.1"/>
    <property type="molecule type" value="Genomic_DNA"/>
</dbReference>
<dbReference type="AlphaFoldDB" id="A0A5C4NFG1"/>
<comment type="subunit">
    <text evidence="3">Homodimer.</text>
</comment>
<evidence type="ECO:0000256" key="2">
    <source>
        <dbReference type="ARBA" id="ARBA00023235"/>
    </source>
</evidence>
<name>A0A5C4NFG1_9RHOB</name>
<dbReference type="Proteomes" id="UP000305709">
    <property type="component" value="Unassembled WGS sequence"/>
</dbReference>
<feature type="binding site" evidence="3">
    <location>
        <begin position="33"/>
        <end position="36"/>
    </location>
    <ligand>
        <name>substrate</name>
    </ligand>
</feature>
<comment type="pathway">
    <text evidence="3">Carbohydrate degradation; pentose phosphate pathway; D-ribose 5-phosphate from D-ribulose 5-phosphate (non-oxidative stage): step 1/1.</text>
</comment>
<keyword evidence="2 3" id="KW-0413">Isomerase</keyword>
<sequence>MTDTLSSSDLAKRASALKAAEFVESGMKVGLGTGSTAAFLVRRLGERMREEGLRIVGVPTSAQTARLAREEGIEVATLEETGRLDICIDGADEADPRLNLIKGGGGALLWEKIVATAADRVVVIADAGKRVPVLGAFPLPVEVIPFGLSSTRRLIEEAIAGLDVDGRRVELRLRDGQPFVTDEGNRILDLHLGRIGDPLALALRLNQIPGVVENGLFLGIADTLVIGHADGRAEVVDPGAAQDGDNIFREVV</sequence>
<organism evidence="4 5">
    <name type="scientific">Rubellimicrobium roseum</name>
    <dbReference type="NCBI Taxonomy" id="687525"/>
    <lineage>
        <taxon>Bacteria</taxon>
        <taxon>Pseudomonadati</taxon>
        <taxon>Pseudomonadota</taxon>
        <taxon>Alphaproteobacteria</taxon>
        <taxon>Rhodobacterales</taxon>
        <taxon>Roseobacteraceae</taxon>
        <taxon>Rubellimicrobium</taxon>
    </lineage>
</organism>
<dbReference type="UniPathway" id="UPA00115">
    <property type="reaction ID" value="UER00412"/>
</dbReference>
<dbReference type="PANTHER" id="PTHR11934">
    <property type="entry name" value="RIBOSE-5-PHOSPHATE ISOMERASE"/>
    <property type="match status" value="1"/>
</dbReference>
<dbReference type="OrthoDB" id="5870696at2"/>
<keyword evidence="5" id="KW-1185">Reference proteome</keyword>
<dbReference type="Pfam" id="PF06026">
    <property type="entry name" value="Rib_5-P_isom_A"/>
    <property type="match status" value="1"/>
</dbReference>
<dbReference type="Gene3D" id="3.40.50.1360">
    <property type="match status" value="1"/>
</dbReference>
<evidence type="ECO:0000256" key="3">
    <source>
        <dbReference type="HAMAP-Rule" id="MF_00170"/>
    </source>
</evidence>
<dbReference type="InterPro" id="IPR037171">
    <property type="entry name" value="NagB/RpiA_transferase-like"/>
</dbReference>
<dbReference type="RefSeq" id="WP_139082077.1">
    <property type="nucleotide sequence ID" value="NZ_VDFV01000017.1"/>
</dbReference>
<dbReference type="HAMAP" id="MF_00170">
    <property type="entry name" value="Rib_5P_isom_A"/>
    <property type="match status" value="1"/>
</dbReference>
<accession>A0A5C4NFG1</accession>
<dbReference type="GO" id="GO:0009052">
    <property type="term" value="P:pentose-phosphate shunt, non-oxidative branch"/>
    <property type="evidence" value="ECO:0007669"/>
    <property type="project" value="UniProtKB-UniRule"/>
</dbReference>
<feature type="binding site" evidence="3">
    <location>
        <position position="129"/>
    </location>
    <ligand>
        <name>substrate</name>
    </ligand>
</feature>
<evidence type="ECO:0000313" key="4">
    <source>
        <dbReference type="EMBL" id="TNC70870.1"/>
    </source>
</evidence>
<evidence type="ECO:0000256" key="1">
    <source>
        <dbReference type="ARBA" id="ARBA00001713"/>
    </source>
</evidence>
<protein>
    <recommendedName>
        <fullName evidence="3">Ribose-5-phosphate isomerase A</fullName>
        <ecNumber evidence="3">5.3.1.6</ecNumber>
    </recommendedName>
    <alternativeName>
        <fullName evidence="3">Phosphoriboisomerase A</fullName>
        <shortName evidence="3">PRI</shortName>
    </alternativeName>
</protein>
<dbReference type="SUPFAM" id="SSF100950">
    <property type="entry name" value="NagB/RpiA/CoA transferase-like"/>
    <property type="match status" value="1"/>
</dbReference>
<reference evidence="4 5" key="1">
    <citation type="submission" date="2019-06" db="EMBL/GenBank/DDBJ databases">
        <authorList>
            <person name="Jiang L."/>
        </authorList>
    </citation>
    <scope>NUCLEOTIDE SEQUENCE [LARGE SCALE GENOMIC DNA]</scope>
    <source>
        <strain evidence="4 5">YIM 48858</strain>
    </source>
</reference>
<dbReference type="InterPro" id="IPR004788">
    <property type="entry name" value="Ribose5P_isomerase_type_A"/>
</dbReference>
<dbReference type="CDD" id="cd01398">
    <property type="entry name" value="RPI_A"/>
    <property type="match status" value="1"/>
</dbReference>
<dbReference type="SUPFAM" id="SSF75445">
    <property type="entry name" value="D-ribose-5-phosphate isomerase (RpiA), lid domain"/>
    <property type="match status" value="1"/>
</dbReference>
<comment type="catalytic activity">
    <reaction evidence="1 3">
        <text>aldehydo-D-ribose 5-phosphate = D-ribulose 5-phosphate</text>
        <dbReference type="Rhea" id="RHEA:14657"/>
        <dbReference type="ChEBI" id="CHEBI:58121"/>
        <dbReference type="ChEBI" id="CHEBI:58273"/>
        <dbReference type="EC" id="5.3.1.6"/>
    </reaction>
</comment>
<dbReference type="PANTHER" id="PTHR11934:SF0">
    <property type="entry name" value="RIBOSE-5-PHOSPHATE ISOMERASE"/>
    <property type="match status" value="1"/>
</dbReference>
<dbReference type="FunFam" id="3.40.50.1360:FF:000001">
    <property type="entry name" value="Ribose-5-phosphate isomerase A"/>
    <property type="match status" value="1"/>
</dbReference>
<feature type="active site" description="Proton acceptor" evidence="3">
    <location>
        <position position="111"/>
    </location>
</feature>
<dbReference type="GO" id="GO:0005829">
    <property type="term" value="C:cytosol"/>
    <property type="evidence" value="ECO:0007669"/>
    <property type="project" value="TreeGrafter"/>
</dbReference>
<dbReference type="NCBIfam" id="TIGR00021">
    <property type="entry name" value="rpiA"/>
    <property type="match status" value="1"/>
</dbReference>
<dbReference type="NCBIfam" id="NF001924">
    <property type="entry name" value="PRK00702.1"/>
    <property type="match status" value="1"/>
</dbReference>
<feature type="binding site" evidence="3">
    <location>
        <begin position="89"/>
        <end position="92"/>
    </location>
    <ligand>
        <name>substrate</name>
    </ligand>
</feature>
<dbReference type="InterPro" id="IPR020672">
    <property type="entry name" value="Ribose5P_isomerase_typA_subgr"/>
</dbReference>
<dbReference type="GO" id="GO:0006014">
    <property type="term" value="P:D-ribose metabolic process"/>
    <property type="evidence" value="ECO:0007669"/>
    <property type="project" value="TreeGrafter"/>
</dbReference>
<feature type="binding site" evidence="3">
    <location>
        <begin position="102"/>
        <end position="105"/>
    </location>
    <ligand>
        <name>substrate</name>
    </ligand>
</feature>
<dbReference type="Gene3D" id="3.30.70.260">
    <property type="match status" value="1"/>
</dbReference>